<dbReference type="Pfam" id="PF00646">
    <property type="entry name" value="F-box"/>
    <property type="match status" value="1"/>
</dbReference>
<reference evidence="2 3" key="1">
    <citation type="submission" date="2024-06" db="EMBL/GenBank/DDBJ databases">
        <title>A chromosome level genome sequence of Diviner's sage (Salvia divinorum).</title>
        <authorList>
            <person name="Ford S.A."/>
            <person name="Ro D.-K."/>
            <person name="Ness R.W."/>
            <person name="Phillips M.A."/>
        </authorList>
    </citation>
    <scope>NUCLEOTIDE SEQUENCE [LARGE SCALE GENOMIC DNA]</scope>
    <source>
        <strain evidence="2">SAF-2024a</strain>
        <tissue evidence="2">Leaf</tissue>
    </source>
</reference>
<dbReference type="InterPro" id="IPR006527">
    <property type="entry name" value="F-box-assoc_dom_typ1"/>
</dbReference>
<dbReference type="SMART" id="SM00256">
    <property type="entry name" value="FBOX"/>
    <property type="match status" value="1"/>
</dbReference>
<protein>
    <submittedName>
        <fullName evidence="2">F-box/kelch-repeat protein-like protein</fullName>
    </submittedName>
</protein>
<dbReference type="EMBL" id="JBEAFC010000006">
    <property type="protein sequence ID" value="KAL1552069.1"/>
    <property type="molecule type" value="Genomic_DNA"/>
</dbReference>
<dbReference type="InterPro" id="IPR001810">
    <property type="entry name" value="F-box_dom"/>
</dbReference>
<dbReference type="SUPFAM" id="SSF81383">
    <property type="entry name" value="F-box domain"/>
    <property type="match status" value="1"/>
</dbReference>
<proteinExistence type="predicted"/>
<dbReference type="Proteomes" id="UP001567538">
    <property type="component" value="Unassembled WGS sequence"/>
</dbReference>
<dbReference type="CDD" id="cd22157">
    <property type="entry name" value="F-box_AtFBW1-like"/>
    <property type="match status" value="1"/>
</dbReference>
<sequence length="337" mass="39110">MDTLHLPEEILEEILLRLPVKSLLRFRCVSKSCRSLIRSNRFIKTHLQKSRSRRRLESWYVIFSSNSENPNLKRCSLRSYVTDPFVNPLPIDDPINDHLTAPIVIVGHSSGLVCILDLPAASFFLWNPATRVSIQLPKLDCDRVAKYGFGWDGQSDAYKVFAVSSKKNKNEDRSERVANIYNSKTNSWKTLVTPGRLDLYSFVGEFVCGKIHWLVKSEYIETFDLKSEVFGRMEFPGVVFYPRFAVDGERRGYLTLVYDDHDNAVRRVWEMEEYGVESSWMEVASCSFRHANESTHLAWRIDQNRELKFSPRDNIVDCDHRHCYIESLVRPVSDNDA</sequence>
<name>A0ABD1HAC9_SALDI</name>
<comment type="caution">
    <text evidence="2">The sequence shown here is derived from an EMBL/GenBank/DDBJ whole genome shotgun (WGS) entry which is preliminary data.</text>
</comment>
<evidence type="ECO:0000259" key="1">
    <source>
        <dbReference type="PROSITE" id="PS50181"/>
    </source>
</evidence>
<dbReference type="InterPro" id="IPR036047">
    <property type="entry name" value="F-box-like_dom_sf"/>
</dbReference>
<feature type="domain" description="F-box" evidence="1">
    <location>
        <begin position="1"/>
        <end position="46"/>
    </location>
</feature>
<accession>A0ABD1HAC9</accession>
<dbReference type="PANTHER" id="PTHR31672:SF13">
    <property type="entry name" value="F-BOX PROTEIN CPR30-LIKE"/>
    <property type="match status" value="1"/>
</dbReference>
<dbReference type="PROSITE" id="PS50181">
    <property type="entry name" value="FBOX"/>
    <property type="match status" value="1"/>
</dbReference>
<dbReference type="Pfam" id="PF07734">
    <property type="entry name" value="FBA_1"/>
    <property type="match status" value="1"/>
</dbReference>
<dbReference type="InterPro" id="IPR050796">
    <property type="entry name" value="SCF_F-box_component"/>
</dbReference>
<dbReference type="InterPro" id="IPR017451">
    <property type="entry name" value="F-box-assoc_interact_dom"/>
</dbReference>
<dbReference type="Gene3D" id="1.20.1280.50">
    <property type="match status" value="1"/>
</dbReference>
<organism evidence="2 3">
    <name type="scientific">Salvia divinorum</name>
    <name type="common">Maria pastora</name>
    <name type="synonym">Diviner's sage</name>
    <dbReference type="NCBI Taxonomy" id="28513"/>
    <lineage>
        <taxon>Eukaryota</taxon>
        <taxon>Viridiplantae</taxon>
        <taxon>Streptophyta</taxon>
        <taxon>Embryophyta</taxon>
        <taxon>Tracheophyta</taxon>
        <taxon>Spermatophyta</taxon>
        <taxon>Magnoliopsida</taxon>
        <taxon>eudicotyledons</taxon>
        <taxon>Gunneridae</taxon>
        <taxon>Pentapetalae</taxon>
        <taxon>asterids</taxon>
        <taxon>lamiids</taxon>
        <taxon>Lamiales</taxon>
        <taxon>Lamiaceae</taxon>
        <taxon>Nepetoideae</taxon>
        <taxon>Mentheae</taxon>
        <taxon>Salviinae</taxon>
        <taxon>Salvia</taxon>
        <taxon>Salvia subgen. Calosphace</taxon>
    </lineage>
</organism>
<dbReference type="AlphaFoldDB" id="A0ABD1HAC9"/>
<evidence type="ECO:0000313" key="2">
    <source>
        <dbReference type="EMBL" id="KAL1552069.1"/>
    </source>
</evidence>
<evidence type="ECO:0000313" key="3">
    <source>
        <dbReference type="Proteomes" id="UP001567538"/>
    </source>
</evidence>
<dbReference type="PANTHER" id="PTHR31672">
    <property type="entry name" value="BNACNNG10540D PROTEIN"/>
    <property type="match status" value="1"/>
</dbReference>
<keyword evidence="3" id="KW-1185">Reference proteome</keyword>
<dbReference type="NCBIfam" id="TIGR01640">
    <property type="entry name" value="F_box_assoc_1"/>
    <property type="match status" value="1"/>
</dbReference>
<gene>
    <name evidence="2" type="ORF">AAHA92_12913</name>
</gene>